<keyword evidence="2" id="KW-1185">Reference proteome</keyword>
<sequence>MKAFINNNLPKLLLGFSALVFSSGFLIFALKFNPASASIASTAQANNTEYVIPFNGKDEIVLVRFDNSTGKYVFKTIYKPKL</sequence>
<accession>A0A2T2YAE7</accession>
<dbReference type="EMBL" id="PYFT01000001">
    <property type="protein sequence ID" value="PSR52500.1"/>
    <property type="molecule type" value="Genomic_DNA"/>
</dbReference>
<protein>
    <submittedName>
        <fullName evidence="1">Uncharacterized protein</fullName>
    </submittedName>
</protein>
<reference evidence="1 2" key="1">
    <citation type="submission" date="2018-03" db="EMBL/GenBank/DDBJ databases">
        <title>Adhaeribacter sp. HMF7605 Genome sequencing and assembly.</title>
        <authorList>
            <person name="Kang H."/>
            <person name="Kang J."/>
            <person name="Cha I."/>
            <person name="Kim H."/>
            <person name="Joh K."/>
        </authorList>
    </citation>
    <scope>NUCLEOTIDE SEQUENCE [LARGE SCALE GENOMIC DNA]</scope>
    <source>
        <strain evidence="1 2">HMF7605</strain>
    </source>
</reference>
<organism evidence="1 2">
    <name type="scientific">Adhaeribacter arboris</name>
    <dbReference type="NCBI Taxonomy" id="2072846"/>
    <lineage>
        <taxon>Bacteria</taxon>
        <taxon>Pseudomonadati</taxon>
        <taxon>Bacteroidota</taxon>
        <taxon>Cytophagia</taxon>
        <taxon>Cytophagales</taxon>
        <taxon>Hymenobacteraceae</taxon>
        <taxon>Adhaeribacter</taxon>
    </lineage>
</organism>
<dbReference type="AlphaFoldDB" id="A0A2T2YAE7"/>
<proteinExistence type="predicted"/>
<evidence type="ECO:0000313" key="1">
    <source>
        <dbReference type="EMBL" id="PSR52500.1"/>
    </source>
</evidence>
<gene>
    <name evidence="1" type="ORF">AHMF7605_02650</name>
</gene>
<evidence type="ECO:0000313" key="2">
    <source>
        <dbReference type="Proteomes" id="UP000240357"/>
    </source>
</evidence>
<name>A0A2T2YAE7_9BACT</name>
<dbReference type="Proteomes" id="UP000240357">
    <property type="component" value="Unassembled WGS sequence"/>
</dbReference>
<dbReference type="RefSeq" id="WP_106926181.1">
    <property type="nucleotide sequence ID" value="NZ_PYFT01000001.1"/>
</dbReference>
<comment type="caution">
    <text evidence="1">The sequence shown here is derived from an EMBL/GenBank/DDBJ whole genome shotgun (WGS) entry which is preliminary data.</text>
</comment>